<dbReference type="SMART" id="SM00267">
    <property type="entry name" value="GGDEF"/>
    <property type="match status" value="1"/>
</dbReference>
<dbReference type="SMART" id="SM00091">
    <property type="entry name" value="PAS"/>
    <property type="match status" value="2"/>
</dbReference>
<evidence type="ECO:0000259" key="3">
    <source>
        <dbReference type="PROSITE" id="PS50887"/>
    </source>
</evidence>
<dbReference type="InterPro" id="IPR000160">
    <property type="entry name" value="GGDEF_dom"/>
</dbReference>
<dbReference type="Gene3D" id="3.30.70.270">
    <property type="match status" value="1"/>
</dbReference>
<feature type="domain" description="EAL" evidence="2">
    <location>
        <begin position="436"/>
        <end position="689"/>
    </location>
</feature>
<dbReference type="GO" id="GO:0006355">
    <property type="term" value="P:regulation of DNA-templated transcription"/>
    <property type="evidence" value="ECO:0007669"/>
    <property type="project" value="InterPro"/>
</dbReference>
<dbReference type="PANTHER" id="PTHR44757:SF2">
    <property type="entry name" value="BIOFILM ARCHITECTURE MAINTENANCE PROTEIN MBAA"/>
    <property type="match status" value="1"/>
</dbReference>
<feature type="domain" description="GGDEF" evidence="3">
    <location>
        <begin position="293"/>
        <end position="427"/>
    </location>
</feature>
<dbReference type="Pfam" id="PF00990">
    <property type="entry name" value="GGDEF"/>
    <property type="match status" value="1"/>
</dbReference>
<reference evidence="4" key="1">
    <citation type="submission" date="2016-08" db="EMBL/GenBank/DDBJ databases">
        <title>Complete Genome Seqeunce of Paenibacillus sp. BIHB 4019 from tea rhizoplane.</title>
        <authorList>
            <person name="Thakur R."/>
            <person name="Swarnkar M.K."/>
            <person name="Gulati A."/>
        </authorList>
    </citation>
    <scope>NUCLEOTIDE SEQUENCE [LARGE SCALE GENOMIC DNA]</scope>
    <source>
        <strain evidence="4">BIHB4019</strain>
    </source>
</reference>
<sequence>MDYWKKSLPNMYKQFPEPIITIGENGVILHMNEAAKQYQRGTIRDLLPGARLSELRRITKEEGARLEQYLNRPDGTCSERHFLYFDDSEGGVISWELYKLPYDASNSSLGSHLLIRDRSESIRQQMESEAIRARYNELLDIYLDPIVIHQDSKIVFINHVAEQTIGGSSEQLLGQDIFRFIHPSDWDNVAERIKMMYKTKQRTNIKEIQLVSFRDEVFEVETMSKMIDHNGRPAVLTIIRDNSARKKAERDMIHQAFHDSLSGLPNRTHFNQQLSKMIERSSESLSDGSKQVSRFAVMVLDLDRFKNINDSLGHAYGDVFLKEMGSRIQSCVRDSETLVARMGGDEFTLLISRFQDEQQLGLLAGRITAAIQQPYRLKDSDFYTTVSIGIAVYPDNGQDTVQLLKNADTAMYEVKRNGKNGYQFYSYEFNEQLQLRLELESELRKAMEREEFRLYYQPQICSIDNKMIGVEALIRWEHPIKGIISPGVFIPVAEESDLIYSIGEWTMREACRQMKKWHDEGVFFASVSVNLSARQFLQPNLVQQIHVILEETGLDPSFLVLEITESMMMDASHSIGILNELNSCGVKISLDDFGTGYSSLSYLKHYPIYKLKIDRSFIIDITTDESDQAIVATIISMAKHLKLEVIAEGIETKEQLDFLTSHDCKEIQGYYYCRPLPAQVLEEKYLAIQEENDGIWGDLKH</sequence>
<proteinExistence type="predicted"/>
<dbReference type="EMBL" id="CP016808">
    <property type="protein sequence ID" value="ANY68005.1"/>
    <property type="molecule type" value="Genomic_DNA"/>
</dbReference>
<dbReference type="InterPro" id="IPR029787">
    <property type="entry name" value="Nucleotide_cyclase"/>
</dbReference>
<accession>A0A1B2DJZ6</accession>
<dbReference type="CDD" id="cd01949">
    <property type="entry name" value="GGDEF"/>
    <property type="match status" value="1"/>
</dbReference>
<protein>
    <recommendedName>
        <fullName evidence="5">Diguanylate cyclase</fullName>
    </recommendedName>
</protein>
<dbReference type="RefSeq" id="WP_216364838.1">
    <property type="nucleotide sequence ID" value="NZ_CP016808.1"/>
</dbReference>
<dbReference type="NCBIfam" id="TIGR00254">
    <property type="entry name" value="GGDEF"/>
    <property type="match status" value="1"/>
</dbReference>
<dbReference type="PROSITE" id="PS50887">
    <property type="entry name" value="GGDEF"/>
    <property type="match status" value="1"/>
</dbReference>
<dbReference type="NCBIfam" id="TIGR00229">
    <property type="entry name" value="sensory_box"/>
    <property type="match status" value="1"/>
</dbReference>
<dbReference type="SUPFAM" id="SSF141868">
    <property type="entry name" value="EAL domain-like"/>
    <property type="match status" value="1"/>
</dbReference>
<dbReference type="PROSITE" id="PS50883">
    <property type="entry name" value="EAL"/>
    <property type="match status" value="1"/>
</dbReference>
<dbReference type="InterPro" id="IPR000014">
    <property type="entry name" value="PAS"/>
</dbReference>
<dbReference type="SMART" id="SM00052">
    <property type="entry name" value="EAL"/>
    <property type="match status" value="1"/>
</dbReference>
<dbReference type="Gene3D" id="3.30.450.20">
    <property type="entry name" value="PAS domain"/>
    <property type="match status" value="1"/>
</dbReference>
<name>A0A1B2DJZ6_9BACL</name>
<dbReference type="SUPFAM" id="SSF55073">
    <property type="entry name" value="Nucleotide cyclase"/>
    <property type="match status" value="1"/>
</dbReference>
<dbReference type="InterPro" id="IPR035965">
    <property type="entry name" value="PAS-like_dom_sf"/>
</dbReference>
<gene>
    <name evidence="4" type="ORF">BBD42_17130</name>
</gene>
<evidence type="ECO:0008006" key="5">
    <source>
        <dbReference type="Google" id="ProtNLM"/>
    </source>
</evidence>
<dbReference type="FunFam" id="3.20.20.450:FF:000001">
    <property type="entry name" value="Cyclic di-GMP phosphodiesterase yahA"/>
    <property type="match status" value="1"/>
</dbReference>
<dbReference type="InterPro" id="IPR035919">
    <property type="entry name" value="EAL_sf"/>
</dbReference>
<dbReference type="AlphaFoldDB" id="A0A1B2DJZ6"/>
<dbReference type="Pfam" id="PF00989">
    <property type="entry name" value="PAS"/>
    <property type="match status" value="1"/>
</dbReference>
<dbReference type="Pfam" id="PF00563">
    <property type="entry name" value="EAL"/>
    <property type="match status" value="1"/>
</dbReference>
<dbReference type="PANTHER" id="PTHR44757">
    <property type="entry name" value="DIGUANYLATE CYCLASE DGCP"/>
    <property type="match status" value="1"/>
</dbReference>
<dbReference type="InterPro" id="IPR043128">
    <property type="entry name" value="Rev_trsase/Diguanyl_cyclase"/>
</dbReference>
<dbReference type="CDD" id="cd00130">
    <property type="entry name" value="PAS"/>
    <property type="match status" value="1"/>
</dbReference>
<feature type="domain" description="PAS" evidence="1">
    <location>
        <begin position="146"/>
        <end position="200"/>
    </location>
</feature>
<dbReference type="PROSITE" id="PS50112">
    <property type="entry name" value="PAS"/>
    <property type="match status" value="1"/>
</dbReference>
<dbReference type="CDD" id="cd01948">
    <property type="entry name" value="EAL"/>
    <property type="match status" value="1"/>
</dbReference>
<evidence type="ECO:0000313" key="4">
    <source>
        <dbReference type="EMBL" id="ANY68005.1"/>
    </source>
</evidence>
<evidence type="ECO:0000259" key="2">
    <source>
        <dbReference type="PROSITE" id="PS50883"/>
    </source>
</evidence>
<dbReference type="SUPFAM" id="SSF55785">
    <property type="entry name" value="PYP-like sensor domain (PAS domain)"/>
    <property type="match status" value="1"/>
</dbReference>
<organism evidence="4">
    <name type="scientific">Paenibacillus sp. BIHB 4019</name>
    <dbReference type="NCBI Taxonomy" id="1870819"/>
    <lineage>
        <taxon>Bacteria</taxon>
        <taxon>Bacillati</taxon>
        <taxon>Bacillota</taxon>
        <taxon>Bacilli</taxon>
        <taxon>Bacillales</taxon>
        <taxon>Paenibacillaceae</taxon>
        <taxon>Paenibacillus</taxon>
    </lineage>
</organism>
<dbReference type="Gene3D" id="3.20.20.450">
    <property type="entry name" value="EAL domain"/>
    <property type="match status" value="1"/>
</dbReference>
<dbReference type="InterPro" id="IPR001633">
    <property type="entry name" value="EAL_dom"/>
</dbReference>
<evidence type="ECO:0000259" key="1">
    <source>
        <dbReference type="PROSITE" id="PS50112"/>
    </source>
</evidence>
<dbReference type="InterPro" id="IPR052155">
    <property type="entry name" value="Biofilm_reg_signaling"/>
</dbReference>
<dbReference type="InterPro" id="IPR013767">
    <property type="entry name" value="PAS_fold"/>
</dbReference>